<evidence type="ECO:0000313" key="4">
    <source>
        <dbReference type="EMBL" id="NOK35247.1"/>
    </source>
</evidence>
<dbReference type="RefSeq" id="WP_171436036.1">
    <property type="nucleotide sequence ID" value="NZ_JABFJV010000100.1"/>
</dbReference>
<dbReference type="AlphaFoldDB" id="A0A7Y4KKB6"/>
<proteinExistence type="predicted"/>
<evidence type="ECO:0000256" key="1">
    <source>
        <dbReference type="SAM" id="MobiDB-lite"/>
    </source>
</evidence>
<gene>
    <name evidence="4" type="ORF">HMI49_18770</name>
</gene>
<accession>A0A7Y4KKB6</accession>
<feature type="region of interest" description="Disordered" evidence="1">
    <location>
        <begin position="61"/>
        <end position="91"/>
    </location>
</feature>
<evidence type="ECO:0000259" key="3">
    <source>
        <dbReference type="Pfam" id="PF13490"/>
    </source>
</evidence>
<dbReference type="InterPro" id="IPR011990">
    <property type="entry name" value="TPR-like_helical_dom_sf"/>
</dbReference>
<dbReference type="Pfam" id="PF12770">
    <property type="entry name" value="CHAT"/>
    <property type="match status" value="1"/>
</dbReference>
<dbReference type="Pfam" id="PF13490">
    <property type="entry name" value="zf-HC2"/>
    <property type="match status" value="1"/>
</dbReference>
<dbReference type="Proteomes" id="UP000563426">
    <property type="component" value="Unassembled WGS sequence"/>
</dbReference>
<dbReference type="InterPro" id="IPR024983">
    <property type="entry name" value="CHAT_dom"/>
</dbReference>
<sequence>MNAHCTRLPAFVDGELPLEHHTGFRAHLASCEACGVRFHDLLQADILGRLALAKAAPTHEATADAPAPWSVPFEPTDVRVPPPRVTPRRGRPQWSHLGALALALAVVGTWAVRVPRDAPTPWPSPQATRSLEARLTTVALDGYRPYVPLRGGARLPALLPLRELARMEDQQDWQGIASAYLLSGDARQALRYLGNAPASPDVGSDRAVALALAHADASEQRALDEALVVLEDALRERPDHPQALWNHALVLRNLDLPLLAADAFDAVAKLGEPGWSAEARTHARGLREQTLARGRAWKQAFAATQDLMADPNARLPLAEATRLPGIVRLAFYDAVRAAPSKDAALRLLPLAEVLDRAYGGGTVLHATVTRVAARDFQKRGPLARDYARFVRGGSPFPPAYLEALRHSGEDDLYVGALGYELKAGRPVDVAAFARAADGLDDPWFHLIAERERADQERREGQWWKAEARVLEALRTCEAERLDYRCADLHQWLTDMYLGELHRPAEASEHALRGWRLAKKQGEWQQERLFLQELAQVARFHHVAPTASAYLRESLARMPDDSTQFGYVHRNLATLAWMDFRVDEARQHMELAMESSLPPGLNGAGVLADLARFGPMPGAADALSRALSELRQGQPRPGERALLDAIQGEFELERDPAAGRALLESALTQAEQWPDDVNARRARARASAALISDAGRTGAFVEALTLAGRQLQMTELPERCVLAVSVQHERTLAVARGPSGAVSGDFTQTRTAPLGQDASGLVPRALQDALRGCDEVQVLAPPPVNGLPRLLPPGIAWSYRVGHATPGPPPRVDSGMHLVVANVDTPATLGLPRLPPMSPPPGEDARRAMLEGDQATPSRVLKAMVTATEVEIHTHGVFSPELSDASLLMLAPEQDGQYALTARQVRAHRLFGAPLVFLAACGAARTAPFPHESFSLPVAFLDAGARAVLAATVDIPDTAGRFFNDVRERIHAGAAPAVALRDERQAWLQASPGDRWVQDVLLFQ</sequence>
<evidence type="ECO:0000259" key="2">
    <source>
        <dbReference type="Pfam" id="PF12770"/>
    </source>
</evidence>
<protein>
    <submittedName>
        <fullName evidence="4">CHAT domain-containing protein</fullName>
    </submittedName>
</protein>
<name>A0A7Y4KKB6_9BACT</name>
<dbReference type="Gene3D" id="1.25.40.10">
    <property type="entry name" value="Tetratricopeptide repeat domain"/>
    <property type="match status" value="1"/>
</dbReference>
<dbReference type="EMBL" id="JABFJV010000100">
    <property type="protein sequence ID" value="NOK35247.1"/>
    <property type="molecule type" value="Genomic_DNA"/>
</dbReference>
<feature type="domain" description="CHAT" evidence="2">
    <location>
        <begin position="801"/>
        <end position="990"/>
    </location>
</feature>
<comment type="caution">
    <text evidence="4">The sequence shown here is derived from an EMBL/GenBank/DDBJ whole genome shotgun (WGS) entry which is preliminary data.</text>
</comment>
<keyword evidence="5" id="KW-1185">Reference proteome</keyword>
<dbReference type="SUPFAM" id="SSF48452">
    <property type="entry name" value="TPR-like"/>
    <property type="match status" value="1"/>
</dbReference>
<reference evidence="4 5" key="1">
    <citation type="submission" date="2020-05" db="EMBL/GenBank/DDBJ databases">
        <authorList>
            <person name="Whitworth D."/>
        </authorList>
    </citation>
    <scope>NUCLEOTIDE SEQUENCE [LARGE SCALE GENOMIC DNA]</scope>
    <source>
        <strain evidence="4 5">AB043B</strain>
    </source>
</reference>
<organism evidence="4 5">
    <name type="scientific">Corallococcus exercitus</name>
    <dbReference type="NCBI Taxonomy" id="2316736"/>
    <lineage>
        <taxon>Bacteria</taxon>
        <taxon>Pseudomonadati</taxon>
        <taxon>Myxococcota</taxon>
        <taxon>Myxococcia</taxon>
        <taxon>Myxococcales</taxon>
        <taxon>Cystobacterineae</taxon>
        <taxon>Myxococcaceae</taxon>
        <taxon>Corallococcus</taxon>
    </lineage>
</organism>
<feature type="domain" description="Putative zinc-finger" evidence="3">
    <location>
        <begin position="7"/>
        <end position="34"/>
    </location>
</feature>
<dbReference type="InterPro" id="IPR027383">
    <property type="entry name" value="Znf_put"/>
</dbReference>
<evidence type="ECO:0000313" key="5">
    <source>
        <dbReference type="Proteomes" id="UP000563426"/>
    </source>
</evidence>